<keyword evidence="3" id="KW-0687">Ribonucleoprotein</keyword>
<dbReference type="InterPro" id="IPR001848">
    <property type="entry name" value="Ribosomal_uS10"/>
</dbReference>
<comment type="similarity">
    <text evidence="1">Belongs to the universal ribosomal protein uS10 family.</text>
</comment>
<dbReference type="GO" id="GO:0006412">
    <property type="term" value="P:translation"/>
    <property type="evidence" value="ECO:0007669"/>
    <property type="project" value="InterPro"/>
</dbReference>
<keyword evidence="2" id="KW-0689">Ribosomal protein</keyword>
<keyword evidence="6" id="KW-1185">Reference proteome</keyword>
<dbReference type="InterPro" id="IPR036838">
    <property type="entry name" value="Ribosomal_uS10_dom_sf"/>
</dbReference>
<dbReference type="SUPFAM" id="SSF54999">
    <property type="entry name" value="Ribosomal protein S10"/>
    <property type="match status" value="1"/>
</dbReference>
<dbReference type="EMBL" id="JAFNEN010000007">
    <property type="protein sequence ID" value="KAG8201250.1"/>
    <property type="molecule type" value="Genomic_DNA"/>
</dbReference>
<proteinExistence type="inferred from homology"/>
<reference evidence="5 6" key="1">
    <citation type="journal article" date="2022" name="Nat. Ecol. Evol.">
        <title>A masculinizing supergene underlies an exaggerated male reproductive morph in a spider.</title>
        <authorList>
            <person name="Hendrickx F."/>
            <person name="De Corte Z."/>
            <person name="Sonet G."/>
            <person name="Van Belleghem S.M."/>
            <person name="Kostlbacher S."/>
            <person name="Vangestel C."/>
        </authorList>
    </citation>
    <scope>NUCLEOTIDE SEQUENCE [LARGE SCALE GENOMIC DNA]</scope>
    <source>
        <strain evidence="5">W744_W776</strain>
    </source>
</reference>
<dbReference type="Gene3D" id="3.30.70.600">
    <property type="entry name" value="Ribosomal protein S10 domain"/>
    <property type="match status" value="1"/>
</dbReference>
<feature type="domain" description="Small ribosomal subunit protein uS10" evidence="4">
    <location>
        <begin position="24"/>
        <end position="77"/>
    </location>
</feature>
<dbReference type="InterPro" id="IPR027486">
    <property type="entry name" value="Ribosomal_uS10_dom"/>
</dbReference>
<evidence type="ECO:0000313" key="5">
    <source>
        <dbReference type="EMBL" id="KAG8201250.1"/>
    </source>
</evidence>
<dbReference type="Proteomes" id="UP000827092">
    <property type="component" value="Unassembled WGS sequence"/>
</dbReference>
<evidence type="ECO:0000313" key="6">
    <source>
        <dbReference type="Proteomes" id="UP000827092"/>
    </source>
</evidence>
<evidence type="ECO:0000256" key="1">
    <source>
        <dbReference type="ARBA" id="ARBA00007102"/>
    </source>
</evidence>
<evidence type="ECO:0000256" key="2">
    <source>
        <dbReference type="ARBA" id="ARBA00022980"/>
    </source>
</evidence>
<protein>
    <recommendedName>
        <fullName evidence="4">Small ribosomal subunit protein uS10 domain-containing protein</fullName>
    </recommendedName>
</protein>
<dbReference type="GO" id="GO:1990904">
    <property type="term" value="C:ribonucleoprotein complex"/>
    <property type="evidence" value="ECO:0007669"/>
    <property type="project" value="UniProtKB-KW"/>
</dbReference>
<dbReference type="Pfam" id="PF00338">
    <property type="entry name" value="Ribosomal_S10"/>
    <property type="match status" value="1"/>
</dbReference>
<dbReference type="PANTHER" id="PTHR11700">
    <property type="entry name" value="30S RIBOSOMAL PROTEIN S10 FAMILY MEMBER"/>
    <property type="match status" value="1"/>
</dbReference>
<organism evidence="5 6">
    <name type="scientific">Oedothorax gibbosus</name>
    <dbReference type="NCBI Taxonomy" id="931172"/>
    <lineage>
        <taxon>Eukaryota</taxon>
        <taxon>Metazoa</taxon>
        <taxon>Ecdysozoa</taxon>
        <taxon>Arthropoda</taxon>
        <taxon>Chelicerata</taxon>
        <taxon>Arachnida</taxon>
        <taxon>Araneae</taxon>
        <taxon>Araneomorphae</taxon>
        <taxon>Entelegynae</taxon>
        <taxon>Araneoidea</taxon>
        <taxon>Linyphiidae</taxon>
        <taxon>Erigoninae</taxon>
        <taxon>Oedothorax</taxon>
    </lineage>
</organism>
<dbReference type="AlphaFoldDB" id="A0AAV6VXR8"/>
<dbReference type="GO" id="GO:0003735">
    <property type="term" value="F:structural constituent of ribosome"/>
    <property type="evidence" value="ECO:0007669"/>
    <property type="project" value="InterPro"/>
</dbReference>
<evidence type="ECO:0000259" key="4">
    <source>
        <dbReference type="Pfam" id="PF00338"/>
    </source>
</evidence>
<accession>A0AAV6VXR8</accession>
<gene>
    <name evidence="5" type="ORF">JTE90_019888</name>
</gene>
<evidence type="ECO:0000256" key="3">
    <source>
        <dbReference type="ARBA" id="ARBA00023274"/>
    </source>
</evidence>
<comment type="caution">
    <text evidence="5">The sequence shown here is derived from an EMBL/GenBank/DDBJ whole genome shotgun (WGS) entry which is preliminary data.</text>
</comment>
<sequence>MATYKDTMKPGMDEGQSWLNHRIRITLTSLNVKSLEKGEYFLLQDLIKGKEKELKVKGPVRMPTRILRITTQTHGEVSKT</sequence>
<name>A0AAV6VXR8_9ARAC</name>
<dbReference type="GO" id="GO:0005840">
    <property type="term" value="C:ribosome"/>
    <property type="evidence" value="ECO:0007669"/>
    <property type="project" value="UniProtKB-KW"/>
</dbReference>